<dbReference type="Proteomes" id="UP001501020">
    <property type="component" value="Unassembled WGS sequence"/>
</dbReference>
<proteinExistence type="predicted"/>
<dbReference type="SFLD" id="SFLDS00005">
    <property type="entry name" value="Isoprenoid_Synthase_Type_I"/>
    <property type="match status" value="1"/>
</dbReference>
<sequence>MSISERLWNETYERQIRNRLQARENFPVAARILPARYRAHLLDVYGYARLVDDIGDEAPPDERTGLLDLVDRDLDRIYAGAVPEIPVMRALARTVHGCRIPAEPFRRLVQANRRDQVVTRYGSFDELMDYCTLSADPVGHIVLHVFGAATPTRLRLSDRICSALQIIEHCQDVGEDHRDGRVYLPADDLRRFGCTEEDFRAAATPTRLRGVIALQAGRAERLLAEGAPLVRSLPGFARLAVAGYAAGGFAALAALDRRSYDVLEGPPRPGKTRLLAEWSRMMGRRWDGRSRRLPAL</sequence>
<dbReference type="SFLD" id="SFLDG01018">
    <property type="entry name" value="Squalene/Phytoene_Synthase_Lik"/>
    <property type="match status" value="1"/>
</dbReference>
<dbReference type="InterPro" id="IPR044843">
    <property type="entry name" value="Trans_IPPS_bact-type"/>
</dbReference>
<dbReference type="Pfam" id="PF00494">
    <property type="entry name" value="SQS_PSY"/>
    <property type="match status" value="1"/>
</dbReference>
<dbReference type="InterPro" id="IPR008949">
    <property type="entry name" value="Isoprenoid_synthase_dom_sf"/>
</dbReference>
<dbReference type="EMBL" id="BAAAMR010000029">
    <property type="protein sequence ID" value="GAA2139907.1"/>
    <property type="molecule type" value="Genomic_DNA"/>
</dbReference>
<dbReference type="InterPro" id="IPR017827">
    <property type="entry name" value="HSQ_synthase_HpnC"/>
</dbReference>
<dbReference type="InterPro" id="IPR002060">
    <property type="entry name" value="Squ/phyt_synthse"/>
</dbReference>
<keyword evidence="2" id="KW-1185">Reference proteome</keyword>
<comment type="caution">
    <text evidence="1">The sequence shown here is derived from an EMBL/GenBank/DDBJ whole genome shotgun (WGS) entry which is preliminary data.</text>
</comment>
<organism evidence="1 2">
    <name type="scientific">Actinomadura napierensis</name>
    <dbReference type="NCBI Taxonomy" id="267854"/>
    <lineage>
        <taxon>Bacteria</taxon>
        <taxon>Bacillati</taxon>
        <taxon>Actinomycetota</taxon>
        <taxon>Actinomycetes</taxon>
        <taxon>Streptosporangiales</taxon>
        <taxon>Thermomonosporaceae</taxon>
        <taxon>Actinomadura</taxon>
    </lineage>
</organism>
<dbReference type="RefSeq" id="WP_344268070.1">
    <property type="nucleotide sequence ID" value="NZ_BAAAMR010000029.1"/>
</dbReference>
<name>A0ABP5L4C5_9ACTN</name>
<reference evidence="2" key="1">
    <citation type="journal article" date="2019" name="Int. J. Syst. Evol. Microbiol.">
        <title>The Global Catalogue of Microorganisms (GCM) 10K type strain sequencing project: providing services to taxonomists for standard genome sequencing and annotation.</title>
        <authorList>
            <consortium name="The Broad Institute Genomics Platform"/>
            <consortium name="The Broad Institute Genome Sequencing Center for Infectious Disease"/>
            <person name="Wu L."/>
            <person name="Ma J."/>
        </authorList>
    </citation>
    <scope>NUCLEOTIDE SEQUENCE [LARGE SCALE GENOMIC DNA]</scope>
    <source>
        <strain evidence="2">JCM 13850</strain>
    </source>
</reference>
<dbReference type="Gene3D" id="1.10.600.10">
    <property type="entry name" value="Farnesyl Diphosphate Synthase"/>
    <property type="match status" value="1"/>
</dbReference>
<evidence type="ECO:0000313" key="1">
    <source>
        <dbReference type="EMBL" id="GAA2139907.1"/>
    </source>
</evidence>
<accession>A0ABP5L4C5</accession>
<gene>
    <name evidence="1" type="primary">hpnC_1</name>
    <name evidence="1" type="ORF">GCM10009727_36650</name>
</gene>
<dbReference type="SFLD" id="SFLDG01212">
    <property type="entry name" value="Phytoene_synthase_like"/>
    <property type="match status" value="1"/>
</dbReference>
<evidence type="ECO:0000313" key="2">
    <source>
        <dbReference type="Proteomes" id="UP001501020"/>
    </source>
</evidence>
<dbReference type="SUPFAM" id="SSF48576">
    <property type="entry name" value="Terpenoid synthases"/>
    <property type="match status" value="1"/>
</dbReference>
<dbReference type="PANTHER" id="PTHR31480">
    <property type="entry name" value="BIFUNCTIONAL LYCOPENE CYCLASE/PHYTOENE SYNTHASE"/>
    <property type="match status" value="1"/>
</dbReference>
<protein>
    <submittedName>
        <fullName evidence="1">Squalene synthase HpnC</fullName>
    </submittedName>
</protein>
<dbReference type="NCBIfam" id="TIGR03464">
    <property type="entry name" value="HpnC"/>
    <property type="match status" value="1"/>
</dbReference>